<evidence type="ECO:0000313" key="3">
    <source>
        <dbReference type="EMBL" id="EHP68547.1"/>
    </source>
</evidence>
<gene>
    <name evidence="3" type="ORF">MetMK1DRAFT_00029880</name>
</gene>
<dbReference type="PANTHER" id="PTHR30270:SF2">
    <property type="entry name" value="HYDROGENASE EXPRESSION_FORMATION PROTEIN"/>
    <property type="match status" value="1"/>
</dbReference>
<keyword evidence="4" id="KW-1185">Reference proteome</keyword>
<dbReference type="SUPFAM" id="SSF55326">
    <property type="entry name" value="PurM N-terminal domain-like"/>
    <property type="match status" value="1"/>
</dbReference>
<dbReference type="OrthoDB" id="42306at2157"/>
<accession>H2C8S1</accession>
<evidence type="ECO:0000259" key="2">
    <source>
        <dbReference type="Pfam" id="PF02769"/>
    </source>
</evidence>
<dbReference type="STRING" id="671065.MetMK1DRAFT_00029880"/>
<dbReference type="HOGENOM" id="CLU_648312_0_0_2"/>
<dbReference type="CDD" id="cd02691">
    <property type="entry name" value="PurM-like2"/>
    <property type="match status" value="1"/>
</dbReference>
<dbReference type="EMBL" id="JH597770">
    <property type="protein sequence ID" value="EHP68547.1"/>
    <property type="molecule type" value="Genomic_DNA"/>
</dbReference>
<dbReference type="InterPro" id="IPR036676">
    <property type="entry name" value="PurM-like_C_sf"/>
</dbReference>
<dbReference type="PANTHER" id="PTHR30270">
    <property type="entry name" value="THIAMINE-MONOPHOSPHATE KINASE"/>
    <property type="match status" value="1"/>
</dbReference>
<organism evidence="3 4">
    <name type="scientific">Metallosphaera yellowstonensis MK1</name>
    <dbReference type="NCBI Taxonomy" id="671065"/>
    <lineage>
        <taxon>Archaea</taxon>
        <taxon>Thermoproteota</taxon>
        <taxon>Thermoprotei</taxon>
        <taxon>Sulfolobales</taxon>
        <taxon>Sulfolobaceae</taxon>
        <taxon>Metallosphaera</taxon>
    </lineage>
</organism>
<dbReference type="InterPro" id="IPR009186">
    <property type="entry name" value="Ni_metllenz_mat"/>
</dbReference>
<dbReference type="Gene3D" id="3.30.1330.10">
    <property type="entry name" value="PurM-like, N-terminal domain"/>
    <property type="match status" value="1"/>
</dbReference>
<dbReference type="Pfam" id="PF00586">
    <property type="entry name" value="AIRS"/>
    <property type="match status" value="1"/>
</dbReference>
<evidence type="ECO:0000313" key="4">
    <source>
        <dbReference type="Proteomes" id="UP000003980"/>
    </source>
</evidence>
<reference evidence="3 4" key="1">
    <citation type="submission" date="2012-01" db="EMBL/GenBank/DDBJ databases">
        <title>Improved High-Quality Draft sequence of Metallosphaera yellowstonensis MK1.</title>
        <authorList>
            <consortium name="US DOE Joint Genome Institute"/>
            <person name="Lucas S."/>
            <person name="Han J."/>
            <person name="Cheng J.-F."/>
            <person name="Goodwin L."/>
            <person name="Pitluck S."/>
            <person name="Peters L."/>
            <person name="Teshima H."/>
            <person name="Detter J.C."/>
            <person name="Han C."/>
            <person name="Tapia R."/>
            <person name="Land M."/>
            <person name="Hauser L."/>
            <person name="Kyrpides N."/>
            <person name="Kozubal M."/>
            <person name="Macur R.E."/>
            <person name="Jay Z."/>
            <person name="Inskeep W."/>
            <person name="Woyke T."/>
        </authorList>
    </citation>
    <scope>NUCLEOTIDE SEQUENCE [LARGE SCALE GENOMIC DNA]</scope>
    <source>
        <strain evidence="3 4">MK1</strain>
    </source>
</reference>
<dbReference type="GO" id="GO:0009228">
    <property type="term" value="P:thiamine biosynthetic process"/>
    <property type="evidence" value="ECO:0007669"/>
    <property type="project" value="InterPro"/>
</dbReference>
<proteinExistence type="predicted"/>
<evidence type="ECO:0000259" key="1">
    <source>
        <dbReference type="Pfam" id="PF00586"/>
    </source>
</evidence>
<feature type="domain" description="PurM-like N-terminal" evidence="1">
    <location>
        <begin position="95"/>
        <end position="183"/>
    </location>
</feature>
<dbReference type="RefSeq" id="WP_009075083.1">
    <property type="nucleotide sequence ID" value="NZ_JH597770.1"/>
</dbReference>
<dbReference type="InterPro" id="IPR006283">
    <property type="entry name" value="ThiL-like"/>
</dbReference>
<dbReference type="InterPro" id="IPR010918">
    <property type="entry name" value="PurM-like_C_dom"/>
</dbReference>
<dbReference type="Proteomes" id="UP000003980">
    <property type="component" value="Unassembled WGS sequence"/>
</dbReference>
<dbReference type="InterPro" id="IPR016188">
    <property type="entry name" value="PurM-like_N"/>
</dbReference>
<dbReference type="InterPro" id="IPR036921">
    <property type="entry name" value="PurM-like_N_sf"/>
</dbReference>
<dbReference type="Gene3D" id="3.90.650.10">
    <property type="entry name" value="PurM-like C-terminal domain"/>
    <property type="match status" value="1"/>
</dbReference>
<protein>
    <submittedName>
        <fullName evidence="3">Hydrogenase maturation factor</fullName>
    </submittedName>
</protein>
<dbReference type="eggNOG" id="arCOG00637">
    <property type="taxonomic scope" value="Archaea"/>
</dbReference>
<dbReference type="AlphaFoldDB" id="H2C8S1"/>
<feature type="domain" description="PurM-like C-terminal" evidence="2">
    <location>
        <begin position="215"/>
        <end position="355"/>
    </location>
</feature>
<sequence>MDLEGVARKLIPDEEEARKRIVEWLEFYKGKRELNYKIASSVLTEVKNSLRFTKFAFPVSGLRAGETGLGSRGLGDNLIHRMLFKLSKIDLQNYDDAGLREDVVVAIDGIHSRLSYFPFLAGFHATRASLRDIMVKGARPLGLLVDIHLSDDSDVGMLFDFQAGVSTVSEAMSVPILTGSTLRIGGDVVIGERISGAVGAVGKRTRDYSRRNVKKGLRIVMTEGHGGGTISSMALFYGIDGVVEETLRLQDLRACEVVREKLYHVVKSMTDVTNGGIRGDALEISQVSSVSFVIDESRFVNLVNPKIVKAMEEMKADVFGLSIDSILIFTDDPDAVIGTLVKENIRSDVIGEVTEWRGYPILTYSGKEMRPSFRETPYTPVKAVIGNSTPYTLGEIETRLNEALEASLKKKEWVLKNLKVTNR</sequence>
<name>H2C8S1_9CREN</name>
<dbReference type="Pfam" id="PF02769">
    <property type="entry name" value="AIRS_C"/>
    <property type="match status" value="1"/>
</dbReference>
<dbReference type="GO" id="GO:0009030">
    <property type="term" value="F:thiamine-phosphate kinase activity"/>
    <property type="evidence" value="ECO:0007669"/>
    <property type="project" value="InterPro"/>
</dbReference>
<dbReference type="SUPFAM" id="SSF56042">
    <property type="entry name" value="PurM C-terminal domain-like"/>
    <property type="match status" value="1"/>
</dbReference>